<dbReference type="SUPFAM" id="SSF52317">
    <property type="entry name" value="Class I glutamine amidotransferase-like"/>
    <property type="match status" value="1"/>
</dbReference>
<dbReference type="CDD" id="cd03141">
    <property type="entry name" value="GATase1_Hsp31_like"/>
    <property type="match status" value="1"/>
</dbReference>
<protein>
    <submittedName>
        <fullName evidence="5">Type 1 glutamine amidotransferase domain-containing protein</fullName>
    </submittedName>
</protein>
<dbReference type="PANTHER" id="PTHR48094:SF11">
    <property type="entry name" value="GLUTATHIONE-INDEPENDENT GLYOXALASE HSP31-RELATED"/>
    <property type="match status" value="1"/>
</dbReference>
<evidence type="ECO:0000256" key="2">
    <source>
        <dbReference type="ARBA" id="ARBA00023239"/>
    </source>
</evidence>
<name>A0A934VRA8_9BACT</name>
<organism evidence="5 6">
    <name type="scientific">Pelagicoccus mobilis</name>
    <dbReference type="NCBI Taxonomy" id="415221"/>
    <lineage>
        <taxon>Bacteria</taxon>
        <taxon>Pseudomonadati</taxon>
        <taxon>Verrucomicrobiota</taxon>
        <taxon>Opitutia</taxon>
        <taxon>Puniceicoccales</taxon>
        <taxon>Pelagicoccaceae</taxon>
        <taxon>Pelagicoccus</taxon>
    </lineage>
</organism>
<dbReference type="Proteomes" id="UP000617628">
    <property type="component" value="Unassembled WGS sequence"/>
</dbReference>
<evidence type="ECO:0000256" key="1">
    <source>
        <dbReference type="ARBA" id="ARBA00023016"/>
    </source>
</evidence>
<evidence type="ECO:0000259" key="4">
    <source>
        <dbReference type="Pfam" id="PF01965"/>
    </source>
</evidence>
<keyword evidence="2" id="KW-0456">Lyase</keyword>
<dbReference type="InterPro" id="IPR050325">
    <property type="entry name" value="Prot/Nucl_acid_deglycase"/>
</dbReference>
<dbReference type="GO" id="GO:0019172">
    <property type="term" value="F:glyoxalase III activity"/>
    <property type="evidence" value="ECO:0007669"/>
    <property type="project" value="TreeGrafter"/>
</dbReference>
<dbReference type="PANTHER" id="PTHR48094">
    <property type="entry name" value="PROTEIN/NUCLEIC ACID DEGLYCASE DJ-1-RELATED"/>
    <property type="match status" value="1"/>
</dbReference>
<keyword evidence="1" id="KW-0346">Stress response</keyword>
<keyword evidence="6" id="KW-1185">Reference proteome</keyword>
<dbReference type="RefSeq" id="WP_200355648.1">
    <property type="nucleotide sequence ID" value="NZ_JAENIL010000018.1"/>
</dbReference>
<reference evidence="5" key="1">
    <citation type="submission" date="2021-01" db="EMBL/GenBank/DDBJ databases">
        <title>Modified the classification status of verrucomicrobia.</title>
        <authorList>
            <person name="Feng X."/>
        </authorList>
    </citation>
    <scope>NUCLEOTIDE SEQUENCE</scope>
    <source>
        <strain evidence="5">KCTC 13126</strain>
    </source>
</reference>
<dbReference type="AlphaFoldDB" id="A0A934VRA8"/>
<dbReference type="Gene3D" id="3.40.50.880">
    <property type="match status" value="1"/>
</dbReference>
<gene>
    <name evidence="5" type="ORF">JIN87_11190</name>
</gene>
<dbReference type="Pfam" id="PF01965">
    <property type="entry name" value="DJ-1_PfpI"/>
    <property type="match status" value="1"/>
</dbReference>
<dbReference type="InterPro" id="IPR002818">
    <property type="entry name" value="DJ-1/PfpI"/>
</dbReference>
<feature type="domain" description="DJ-1/PfpI" evidence="4">
    <location>
        <begin position="52"/>
        <end position="247"/>
    </location>
</feature>
<comment type="similarity">
    <text evidence="3">Belongs to the peptidase C56 family. HSP31-like subfamily.</text>
</comment>
<evidence type="ECO:0000256" key="3">
    <source>
        <dbReference type="ARBA" id="ARBA00038493"/>
    </source>
</evidence>
<keyword evidence="5" id="KW-0315">Glutamine amidotransferase</keyword>
<dbReference type="EMBL" id="JAENIL010000018">
    <property type="protein sequence ID" value="MBK1877433.1"/>
    <property type="molecule type" value="Genomic_DNA"/>
</dbReference>
<dbReference type="GO" id="GO:0019243">
    <property type="term" value="P:methylglyoxal catabolic process to D-lactate via S-lactoyl-glutathione"/>
    <property type="evidence" value="ECO:0007669"/>
    <property type="project" value="TreeGrafter"/>
</dbReference>
<dbReference type="GO" id="GO:0005737">
    <property type="term" value="C:cytoplasm"/>
    <property type="evidence" value="ECO:0007669"/>
    <property type="project" value="TreeGrafter"/>
</dbReference>
<evidence type="ECO:0000313" key="5">
    <source>
        <dbReference type="EMBL" id="MBK1877433.1"/>
    </source>
</evidence>
<evidence type="ECO:0000313" key="6">
    <source>
        <dbReference type="Proteomes" id="UP000617628"/>
    </source>
</evidence>
<proteinExistence type="inferred from homology"/>
<sequence length="252" mass="26828">MKKRITFASVFLVVALSTYLVLPVEAGPKVLLVVTNQSKIGDSSKATGSWLSEITHAWTRLDDAGYTIHFASPKGGHAPIDPGSFSLRDKENRRFWETLSAVESLATTLPLAEVDPSEYVAIYFAGGHGTMWDFPKSEALANVAASIYESGGSVAAVCHGPAALVNLRLSNGELLIKGKRVAGFTNAEERIAGLAGDVPFLLEDKLEECGAIVEKAGMFNDKVVVSGRLITGQNPASAARVAEALIESIRQL</sequence>
<dbReference type="InterPro" id="IPR029062">
    <property type="entry name" value="Class_I_gatase-like"/>
</dbReference>
<comment type="caution">
    <text evidence="5">The sequence shown here is derived from an EMBL/GenBank/DDBJ whole genome shotgun (WGS) entry which is preliminary data.</text>
</comment>
<accession>A0A934VRA8</accession>